<dbReference type="Proteomes" id="UP000230843">
    <property type="component" value="Unassembled WGS sequence"/>
</dbReference>
<keyword evidence="3 8" id="KW-0235">DNA replication</keyword>
<dbReference type="GO" id="GO:0005886">
    <property type="term" value="C:plasma membrane"/>
    <property type="evidence" value="ECO:0007669"/>
    <property type="project" value="TreeGrafter"/>
</dbReference>
<feature type="region of interest" description="Domain IV, binds dsDNA" evidence="8">
    <location>
        <begin position="353"/>
        <end position="475"/>
    </location>
</feature>
<dbReference type="SUPFAM" id="SSF48295">
    <property type="entry name" value="TrpR-like"/>
    <property type="match status" value="1"/>
</dbReference>
<dbReference type="InterPro" id="IPR013159">
    <property type="entry name" value="DnaA_C"/>
</dbReference>
<dbReference type="Gene3D" id="1.10.8.60">
    <property type="match status" value="1"/>
</dbReference>
<accession>A0A2M7Z793</accession>
<dbReference type="InterPro" id="IPR001957">
    <property type="entry name" value="Chromosome_initiator_DnaA"/>
</dbReference>
<evidence type="ECO:0000256" key="3">
    <source>
        <dbReference type="ARBA" id="ARBA00022705"/>
    </source>
</evidence>
<feature type="region of interest" description="Domain II" evidence="8">
    <location>
        <begin position="96"/>
        <end position="135"/>
    </location>
</feature>
<evidence type="ECO:0000256" key="8">
    <source>
        <dbReference type="HAMAP-Rule" id="MF_00377"/>
    </source>
</evidence>
<dbReference type="InterPro" id="IPR013317">
    <property type="entry name" value="DnaA_dom"/>
</dbReference>
<evidence type="ECO:0000313" key="16">
    <source>
        <dbReference type="Proteomes" id="UP000230843"/>
    </source>
</evidence>
<dbReference type="SMART" id="SM00760">
    <property type="entry name" value="Bac_DnaA_C"/>
    <property type="match status" value="1"/>
</dbReference>
<dbReference type="GO" id="GO:0006275">
    <property type="term" value="P:regulation of DNA replication"/>
    <property type="evidence" value="ECO:0007669"/>
    <property type="project" value="UniProtKB-UniRule"/>
</dbReference>
<evidence type="ECO:0000256" key="6">
    <source>
        <dbReference type="ARBA" id="ARBA00023121"/>
    </source>
</evidence>
<evidence type="ECO:0000256" key="10">
    <source>
        <dbReference type="RuleBase" id="RU000577"/>
    </source>
</evidence>
<name>A0A2M7Z793_9BACT</name>
<dbReference type="GO" id="GO:0005737">
    <property type="term" value="C:cytoplasm"/>
    <property type="evidence" value="ECO:0007669"/>
    <property type="project" value="UniProtKB-SubCell"/>
</dbReference>
<keyword evidence="6 8" id="KW-0446">Lipid-binding</keyword>
<proteinExistence type="inferred from homology"/>
<dbReference type="SUPFAM" id="SSF52540">
    <property type="entry name" value="P-loop containing nucleoside triphosphate hydrolases"/>
    <property type="match status" value="1"/>
</dbReference>
<keyword evidence="5 8" id="KW-0067">ATP-binding</keyword>
<evidence type="ECO:0000256" key="1">
    <source>
        <dbReference type="ARBA" id="ARBA00006583"/>
    </source>
</evidence>
<sequence>MNNHEIWQAILAEFELKISKANFITWFGDTGIVNYDAGHVEVCVPNQFTKSWLEKKYHSELVRLLEKVTQKPIRKVTYVVDSLKNIQKQNPEVENSPQRETRTQQPQNFSTQTFNVPPVQKTFTPSMLPMDGHSFSLNPKYSFESFVIGKNNELAHAAANAVSMRPGEAYNPLFIYGGVGLGKTHLLQAIAHSMLRTNPNTKFLYVTSEKFTNDFISAVQQRRITNFKEKYRNVDLLLIDDIQFIGGKEQTQEEFFHTFNELHQNRRQVVLTSDRPPKDIASLADRLKSRFEWGMIADISAPDLETRVAILQSKCLEKNFSLTDEILQMVAEAVQSNIRELEGALNKIIAFHELKNIFPTLDSVKSVVLSLKSIAVKTNLTAKDLIDTVAEFYNLNPADILEKSRSRHISFPRQIIMYLLRVEMTMSYPSIGNTLGGRDHTTAMHAHNKINKSLETDEKLKQEIDLIKQRLYSNE</sequence>
<evidence type="ECO:0000256" key="12">
    <source>
        <dbReference type="SAM" id="MobiDB-lite"/>
    </source>
</evidence>
<feature type="domain" description="Chromosomal replication initiator DnaA C-terminal" evidence="14">
    <location>
        <begin position="381"/>
        <end position="450"/>
    </location>
</feature>
<dbReference type="Gene3D" id="1.10.1750.10">
    <property type="match status" value="1"/>
</dbReference>
<dbReference type="GO" id="GO:0008289">
    <property type="term" value="F:lipid binding"/>
    <property type="evidence" value="ECO:0007669"/>
    <property type="project" value="UniProtKB-KW"/>
</dbReference>
<feature type="binding site" evidence="8">
    <location>
        <position position="184"/>
    </location>
    <ligand>
        <name>ATP</name>
        <dbReference type="ChEBI" id="CHEBI:30616"/>
    </ligand>
</feature>
<evidence type="ECO:0000259" key="13">
    <source>
        <dbReference type="SMART" id="SM00382"/>
    </source>
</evidence>
<comment type="subcellular location">
    <subcellularLocation>
        <location evidence="8">Cytoplasm</location>
    </subcellularLocation>
</comment>
<dbReference type="EMBL" id="PFVJ01000026">
    <property type="protein sequence ID" value="PJA90080.1"/>
    <property type="molecule type" value="Genomic_DNA"/>
</dbReference>
<dbReference type="PANTHER" id="PTHR30050">
    <property type="entry name" value="CHROMOSOMAL REPLICATION INITIATOR PROTEIN DNAA"/>
    <property type="match status" value="1"/>
</dbReference>
<feature type="binding site" evidence="8">
    <location>
        <position position="183"/>
    </location>
    <ligand>
        <name>ATP</name>
        <dbReference type="ChEBI" id="CHEBI:30616"/>
    </ligand>
</feature>
<evidence type="ECO:0000313" key="15">
    <source>
        <dbReference type="EMBL" id="PJA90080.1"/>
    </source>
</evidence>
<dbReference type="InterPro" id="IPR038454">
    <property type="entry name" value="DnaA_N_sf"/>
</dbReference>
<evidence type="ECO:0000256" key="4">
    <source>
        <dbReference type="ARBA" id="ARBA00022741"/>
    </source>
</evidence>
<dbReference type="InterPro" id="IPR010921">
    <property type="entry name" value="Trp_repressor/repl_initiator"/>
</dbReference>
<dbReference type="InterPro" id="IPR003593">
    <property type="entry name" value="AAA+_ATPase"/>
</dbReference>
<feature type="region of interest" description="Domain I, interacts with DnaA modulators" evidence="8">
    <location>
        <begin position="1"/>
        <end position="95"/>
    </location>
</feature>
<feature type="compositionally biased region" description="Polar residues" evidence="12">
    <location>
        <begin position="103"/>
        <end position="115"/>
    </location>
</feature>
<evidence type="ECO:0000256" key="11">
    <source>
        <dbReference type="RuleBase" id="RU004227"/>
    </source>
</evidence>
<dbReference type="GO" id="GO:0005524">
    <property type="term" value="F:ATP binding"/>
    <property type="evidence" value="ECO:0007669"/>
    <property type="project" value="UniProtKB-UniRule"/>
</dbReference>
<dbReference type="PANTHER" id="PTHR30050:SF2">
    <property type="entry name" value="CHROMOSOMAL REPLICATION INITIATOR PROTEIN DNAA"/>
    <property type="match status" value="1"/>
</dbReference>
<dbReference type="CDD" id="cd06571">
    <property type="entry name" value="Bac_DnaA_C"/>
    <property type="match status" value="1"/>
</dbReference>
<organism evidence="15 16">
    <name type="scientific">Candidatus Magasanikbacteria bacterium CG_4_9_14_3_um_filter_32_9</name>
    <dbReference type="NCBI Taxonomy" id="1974644"/>
    <lineage>
        <taxon>Bacteria</taxon>
        <taxon>Candidatus Magasanikiibacteriota</taxon>
    </lineage>
</organism>
<dbReference type="Pfam" id="PF00308">
    <property type="entry name" value="Bac_DnaA"/>
    <property type="match status" value="1"/>
</dbReference>
<gene>
    <name evidence="8 15" type="primary">dnaA</name>
    <name evidence="15" type="ORF">CO137_01105</name>
</gene>
<evidence type="ECO:0000256" key="9">
    <source>
        <dbReference type="NCBIfam" id="TIGR00362"/>
    </source>
</evidence>
<dbReference type="Pfam" id="PF11638">
    <property type="entry name" value="DnaA_N"/>
    <property type="match status" value="1"/>
</dbReference>
<evidence type="ECO:0000256" key="2">
    <source>
        <dbReference type="ARBA" id="ARBA00022490"/>
    </source>
</evidence>
<comment type="subunit">
    <text evidence="8">Oligomerizes as a right-handed, spiral filament on DNA at oriC.</text>
</comment>
<dbReference type="FunFam" id="3.40.50.300:FF:000668">
    <property type="entry name" value="Chromosomal replication initiator protein DnaA"/>
    <property type="match status" value="1"/>
</dbReference>
<evidence type="ECO:0000259" key="14">
    <source>
        <dbReference type="SMART" id="SM00760"/>
    </source>
</evidence>
<dbReference type="NCBIfam" id="TIGR00362">
    <property type="entry name" value="DnaA"/>
    <property type="match status" value="1"/>
</dbReference>
<dbReference type="Gene3D" id="3.30.300.180">
    <property type="match status" value="1"/>
</dbReference>
<feature type="binding site" evidence="8">
    <location>
        <position position="180"/>
    </location>
    <ligand>
        <name>ATP</name>
        <dbReference type="ChEBI" id="CHEBI:30616"/>
    </ligand>
</feature>
<keyword evidence="2 8" id="KW-0963">Cytoplasm</keyword>
<feature type="region of interest" description="Disordered" evidence="12">
    <location>
        <begin position="88"/>
        <end position="115"/>
    </location>
</feature>
<reference evidence="16" key="1">
    <citation type="submission" date="2017-09" db="EMBL/GenBank/DDBJ databases">
        <title>Depth-based differentiation of microbial function through sediment-hosted aquifers and enrichment of novel symbionts in the deep terrestrial subsurface.</title>
        <authorList>
            <person name="Probst A.J."/>
            <person name="Ladd B."/>
            <person name="Jarett J.K."/>
            <person name="Geller-Mcgrath D.E."/>
            <person name="Sieber C.M.K."/>
            <person name="Emerson J.B."/>
            <person name="Anantharaman K."/>
            <person name="Thomas B.C."/>
            <person name="Malmstrom R."/>
            <person name="Stieglmeier M."/>
            <person name="Klingl A."/>
            <person name="Woyke T."/>
            <person name="Ryan C.M."/>
            <person name="Banfield J.F."/>
        </authorList>
    </citation>
    <scope>NUCLEOTIDE SEQUENCE [LARGE SCALE GENOMIC DNA]</scope>
</reference>
<dbReference type="InterPro" id="IPR027417">
    <property type="entry name" value="P-loop_NTPase"/>
</dbReference>
<dbReference type="AlphaFoldDB" id="A0A2M7Z793"/>
<dbReference type="SMART" id="SM00382">
    <property type="entry name" value="AAA"/>
    <property type="match status" value="1"/>
</dbReference>
<dbReference type="CDD" id="cd00009">
    <property type="entry name" value="AAA"/>
    <property type="match status" value="1"/>
</dbReference>
<dbReference type="InterPro" id="IPR020591">
    <property type="entry name" value="Chromosome_initiator_DnaA-like"/>
</dbReference>
<dbReference type="InterPro" id="IPR024633">
    <property type="entry name" value="DnaA_N_dom"/>
</dbReference>
<evidence type="ECO:0000256" key="7">
    <source>
        <dbReference type="ARBA" id="ARBA00023125"/>
    </source>
</evidence>
<dbReference type="Pfam" id="PF08299">
    <property type="entry name" value="Bac_DnaA_C"/>
    <property type="match status" value="1"/>
</dbReference>
<comment type="caution">
    <text evidence="15">The sequence shown here is derived from an EMBL/GenBank/DDBJ whole genome shotgun (WGS) entry which is preliminary data.</text>
</comment>
<comment type="similarity">
    <text evidence="1 8 11">Belongs to the DnaA family.</text>
</comment>
<dbReference type="PRINTS" id="PR00051">
    <property type="entry name" value="DNAA"/>
</dbReference>
<dbReference type="HAMAP" id="MF_00377">
    <property type="entry name" value="DnaA_bact"/>
    <property type="match status" value="1"/>
</dbReference>
<feature type="domain" description="AAA+ ATPase" evidence="13">
    <location>
        <begin position="169"/>
        <end position="300"/>
    </location>
</feature>
<evidence type="ECO:0000256" key="5">
    <source>
        <dbReference type="ARBA" id="ARBA00022840"/>
    </source>
</evidence>
<feature type="binding site" evidence="8">
    <location>
        <position position="182"/>
    </location>
    <ligand>
        <name>ATP</name>
        <dbReference type="ChEBI" id="CHEBI:30616"/>
    </ligand>
</feature>
<feature type="region of interest" description="Domain III, AAA+ region" evidence="8">
    <location>
        <begin position="136"/>
        <end position="352"/>
    </location>
</feature>
<protein>
    <recommendedName>
        <fullName evidence="8 9">Chromosomal replication initiator protein DnaA</fullName>
    </recommendedName>
</protein>
<comment type="domain">
    <text evidence="8">Domain I is involved in oligomerization and binding regulators, domain II is flexibile and of varying length in different bacteria, domain III forms the AAA+ region, while domain IV binds dsDNA.</text>
</comment>
<dbReference type="GO" id="GO:0006270">
    <property type="term" value="P:DNA replication initiation"/>
    <property type="evidence" value="ECO:0007669"/>
    <property type="project" value="UniProtKB-UniRule"/>
</dbReference>
<keyword evidence="7 8" id="KW-0238">DNA-binding</keyword>
<dbReference type="GO" id="GO:0003688">
    <property type="term" value="F:DNA replication origin binding"/>
    <property type="evidence" value="ECO:0007669"/>
    <property type="project" value="UniProtKB-UniRule"/>
</dbReference>
<keyword evidence="4 8" id="KW-0547">Nucleotide-binding</keyword>
<comment type="function">
    <text evidence="8 10">Plays an essential role in the initiation and regulation of chromosomal replication. ATP-DnaA binds to the origin of replication (oriC) to initiate formation of the DNA replication initiation complex once per cell cycle. Binds the DnaA box (a 9 base pair repeat at the origin) and separates the double-stranded (ds)DNA. Forms a right-handed helical filament on oriC DNA; dsDNA binds to the exterior of the filament while single-stranded (ss)DNA is stabiized in the filament's interior. The ATP-DnaA-oriC complex binds and stabilizes one strand of the AT-rich DNA unwinding element (DUE), permitting loading of DNA polymerase. After initiation quickly degrades to an ADP-DnaA complex that is not apt for DNA replication. Binds acidic phospholipids.</text>
</comment>
<dbReference type="Gene3D" id="3.40.50.300">
    <property type="entry name" value="P-loop containing nucleotide triphosphate hydrolases"/>
    <property type="match status" value="1"/>
</dbReference>